<proteinExistence type="predicted"/>
<dbReference type="EMBL" id="AP022584">
    <property type="protein sequence ID" value="BBY13615.1"/>
    <property type="molecule type" value="Genomic_DNA"/>
</dbReference>
<feature type="transmembrane region" description="Helical" evidence="2">
    <location>
        <begin position="74"/>
        <end position="103"/>
    </location>
</feature>
<feature type="compositionally biased region" description="Basic and acidic residues" evidence="1">
    <location>
        <begin position="56"/>
        <end position="67"/>
    </location>
</feature>
<keyword evidence="5" id="KW-1185">Reference proteome</keyword>
<evidence type="ECO:0000313" key="4">
    <source>
        <dbReference type="EMBL" id="BBY13615.1"/>
    </source>
</evidence>
<organism evidence="4 5">
    <name type="scientific">Mycobacterium marseillense</name>
    <dbReference type="NCBI Taxonomy" id="701042"/>
    <lineage>
        <taxon>Bacteria</taxon>
        <taxon>Bacillati</taxon>
        <taxon>Actinomycetota</taxon>
        <taxon>Actinomycetes</taxon>
        <taxon>Mycobacteriales</taxon>
        <taxon>Mycobacteriaceae</taxon>
        <taxon>Mycobacterium</taxon>
        <taxon>Mycobacterium avium complex (MAC)</taxon>
    </lineage>
</organism>
<evidence type="ECO:0000256" key="1">
    <source>
        <dbReference type="SAM" id="MobiDB-lite"/>
    </source>
</evidence>
<protein>
    <recommendedName>
        <fullName evidence="3">DUF4190 domain-containing protein</fullName>
    </recommendedName>
</protein>
<dbReference type="Proteomes" id="UP000466831">
    <property type="component" value="Chromosome"/>
</dbReference>
<reference evidence="4 5" key="1">
    <citation type="journal article" date="2019" name="Emerg. Microbes Infect.">
        <title>Comprehensive subspecies identification of 175 nontuberculous mycobacteria species based on 7547 genomic profiles.</title>
        <authorList>
            <person name="Matsumoto Y."/>
            <person name="Kinjo T."/>
            <person name="Motooka D."/>
            <person name="Nabeya D."/>
            <person name="Jung N."/>
            <person name="Uechi K."/>
            <person name="Horii T."/>
            <person name="Iida T."/>
            <person name="Fujita J."/>
            <person name="Nakamura S."/>
        </authorList>
    </citation>
    <scope>NUCLEOTIDE SEQUENCE [LARGE SCALE GENOMIC DNA]</scope>
    <source>
        <strain evidence="4 5">JCM 17324</strain>
    </source>
</reference>
<dbReference type="InterPro" id="IPR025241">
    <property type="entry name" value="DUF4190"/>
</dbReference>
<keyword evidence="2" id="KW-0472">Membrane</keyword>
<keyword evidence="2" id="KW-0812">Transmembrane</keyword>
<feature type="domain" description="DUF4190" evidence="3">
    <location>
        <begin position="75"/>
        <end position="139"/>
    </location>
</feature>
<feature type="region of interest" description="Disordered" evidence="1">
    <location>
        <begin position="13"/>
        <end position="67"/>
    </location>
</feature>
<accession>A0ABM7JIC2</accession>
<dbReference type="Pfam" id="PF13828">
    <property type="entry name" value="DUF4190"/>
    <property type="match status" value="1"/>
</dbReference>
<feature type="transmembrane region" description="Helical" evidence="2">
    <location>
        <begin position="123"/>
        <end position="145"/>
    </location>
</feature>
<evidence type="ECO:0000259" key="3">
    <source>
        <dbReference type="Pfam" id="PF13828"/>
    </source>
</evidence>
<evidence type="ECO:0000313" key="5">
    <source>
        <dbReference type="Proteomes" id="UP000466831"/>
    </source>
</evidence>
<evidence type="ECO:0000256" key="2">
    <source>
        <dbReference type="SAM" id="Phobius"/>
    </source>
</evidence>
<keyword evidence="2" id="KW-1133">Transmembrane helix</keyword>
<name>A0ABM7JIC2_9MYCO</name>
<gene>
    <name evidence="4" type="ORF">MMARJ_43550</name>
</gene>
<sequence>MLSCNELSRRRPFNAAGRPLKPHAGAPPRLPSDPCSWTEARVTLGADNNRRRLRTHGPDEWDTMSHPDAPRNEVGVASLLLGLVGLITCWMMLGVPFGIAAVVTGDIARRRVARGEANNRRTALAGTVLGAIAILLGLVAIGYYARLDVQKH</sequence>